<dbReference type="Pfam" id="PF09835">
    <property type="entry name" value="DUF2062"/>
    <property type="match status" value="1"/>
</dbReference>
<evidence type="ECO:0000259" key="2">
    <source>
        <dbReference type="Pfam" id="PF09835"/>
    </source>
</evidence>
<dbReference type="Proteomes" id="UP001595721">
    <property type="component" value="Unassembled WGS sequence"/>
</dbReference>
<gene>
    <name evidence="3" type="ORF">ACFOMH_19210</name>
</gene>
<keyword evidence="1" id="KW-1133">Transmembrane helix</keyword>
<feature type="transmembrane region" description="Helical" evidence="1">
    <location>
        <begin position="92"/>
        <end position="109"/>
    </location>
</feature>
<reference evidence="4" key="1">
    <citation type="journal article" date="2019" name="Int. J. Syst. Evol. Microbiol.">
        <title>The Global Catalogue of Microorganisms (GCM) 10K type strain sequencing project: providing services to taxonomists for standard genome sequencing and annotation.</title>
        <authorList>
            <consortium name="The Broad Institute Genomics Platform"/>
            <consortium name="The Broad Institute Genome Sequencing Center for Infectious Disease"/>
            <person name="Wu L."/>
            <person name="Ma J."/>
        </authorList>
    </citation>
    <scope>NUCLEOTIDE SEQUENCE [LARGE SCALE GENOMIC DNA]</scope>
    <source>
        <strain evidence="4">KCTC 42899</strain>
    </source>
</reference>
<evidence type="ECO:0000313" key="3">
    <source>
        <dbReference type="EMBL" id="MFC3530305.1"/>
    </source>
</evidence>
<dbReference type="PANTHER" id="PTHR40547">
    <property type="entry name" value="SLL0298 PROTEIN"/>
    <property type="match status" value="1"/>
</dbReference>
<name>A0ABV7RCC6_9RHOB</name>
<dbReference type="RefSeq" id="WP_374425278.1">
    <property type="nucleotide sequence ID" value="NZ_JBHRXJ010000022.1"/>
</dbReference>
<dbReference type="PANTHER" id="PTHR40547:SF1">
    <property type="entry name" value="SLL0298 PROTEIN"/>
    <property type="match status" value="1"/>
</dbReference>
<keyword evidence="1" id="KW-0472">Membrane</keyword>
<evidence type="ECO:0000256" key="1">
    <source>
        <dbReference type="SAM" id="Phobius"/>
    </source>
</evidence>
<evidence type="ECO:0000313" key="4">
    <source>
        <dbReference type="Proteomes" id="UP001595721"/>
    </source>
</evidence>
<accession>A0ABV7RCC6</accession>
<proteinExistence type="predicted"/>
<keyword evidence="1" id="KW-0812">Transmembrane</keyword>
<protein>
    <submittedName>
        <fullName evidence="3">DUF2062 domain-containing protein</fullName>
    </submittedName>
</protein>
<feature type="transmembrane region" description="Helical" evidence="1">
    <location>
        <begin position="157"/>
        <end position="183"/>
    </location>
</feature>
<comment type="caution">
    <text evidence="3">The sequence shown here is derived from an EMBL/GenBank/DDBJ whole genome shotgun (WGS) entry which is preliminary data.</text>
</comment>
<dbReference type="InterPro" id="IPR018639">
    <property type="entry name" value="DUF2062"/>
</dbReference>
<dbReference type="EMBL" id="JBHRXJ010000022">
    <property type="protein sequence ID" value="MFC3530305.1"/>
    <property type="molecule type" value="Genomic_DNA"/>
</dbReference>
<organism evidence="3 4">
    <name type="scientific">Paracoccus mangrovi</name>
    <dbReference type="NCBI Taxonomy" id="1715645"/>
    <lineage>
        <taxon>Bacteria</taxon>
        <taxon>Pseudomonadati</taxon>
        <taxon>Pseudomonadota</taxon>
        <taxon>Alphaproteobacteria</taxon>
        <taxon>Rhodobacterales</taxon>
        <taxon>Paracoccaceae</taxon>
        <taxon>Paracoccus</taxon>
    </lineage>
</organism>
<sequence>MFKRRKPRSYSQLATEMIYPRGGWRRASQYVMHRIRRLPDQPQRIARGFAAGIIVSFTPLFGFHFMSGVLVALLIRGNIVAALLGTFVGNPLTFPFIAVLSVGLGRWILGVEGRFQPHRILEEFTKASGELWNNLLAPFTDRVAHWQNLDYFWDNYFLPYFVGGFFPGLIASVVGYYLTLPLIRAYHKHRARKMAERIARVQAPRPPDGDGPGGPG</sequence>
<keyword evidence="4" id="KW-1185">Reference proteome</keyword>
<feature type="domain" description="DUF2062" evidence="2">
    <location>
        <begin position="26"/>
        <end position="191"/>
    </location>
</feature>